<accession>A0ABU0RA48</accession>
<dbReference type="SUPFAM" id="SSF51126">
    <property type="entry name" value="Pectin lyase-like"/>
    <property type="match status" value="1"/>
</dbReference>
<feature type="compositionally biased region" description="Basic and acidic residues" evidence="1">
    <location>
        <begin position="1"/>
        <end position="10"/>
    </location>
</feature>
<feature type="compositionally biased region" description="Low complexity" evidence="1">
    <location>
        <begin position="472"/>
        <end position="482"/>
    </location>
</feature>
<gene>
    <name evidence="3" type="ORF">QFZ26_002514</name>
</gene>
<protein>
    <recommendedName>
        <fullName evidence="2">Right handed beta helix domain-containing protein</fullName>
    </recommendedName>
</protein>
<feature type="region of interest" description="Disordered" evidence="1">
    <location>
        <begin position="1"/>
        <end position="23"/>
    </location>
</feature>
<reference evidence="3 4" key="1">
    <citation type="submission" date="2023-07" db="EMBL/GenBank/DDBJ databases">
        <title>Comparative genomics of wheat-associated soil bacteria to identify genetic determinants of phenazine resistance.</title>
        <authorList>
            <person name="Mouncey N."/>
        </authorList>
    </citation>
    <scope>NUCLEOTIDE SEQUENCE [LARGE SCALE GENOMIC DNA]</scope>
    <source>
        <strain evidence="3 4">V3I3</strain>
    </source>
</reference>
<dbReference type="InterPro" id="IPR039448">
    <property type="entry name" value="Beta_helix"/>
</dbReference>
<evidence type="ECO:0000259" key="2">
    <source>
        <dbReference type="Pfam" id="PF13229"/>
    </source>
</evidence>
<dbReference type="EMBL" id="JAUSYY010000001">
    <property type="protein sequence ID" value="MDQ0894959.1"/>
    <property type="molecule type" value="Genomic_DNA"/>
</dbReference>
<comment type="caution">
    <text evidence="3">The sequence shown here is derived from an EMBL/GenBank/DDBJ whole genome shotgun (WGS) entry which is preliminary data.</text>
</comment>
<evidence type="ECO:0000313" key="3">
    <source>
        <dbReference type="EMBL" id="MDQ0894959.1"/>
    </source>
</evidence>
<feature type="compositionally biased region" description="Polar residues" evidence="1">
    <location>
        <begin position="451"/>
        <end position="466"/>
    </location>
</feature>
<dbReference type="Pfam" id="PF13229">
    <property type="entry name" value="Beta_helix"/>
    <property type="match status" value="1"/>
</dbReference>
<dbReference type="InterPro" id="IPR011050">
    <property type="entry name" value="Pectin_lyase_fold/virulence"/>
</dbReference>
<evidence type="ECO:0000256" key="1">
    <source>
        <dbReference type="SAM" id="MobiDB-lite"/>
    </source>
</evidence>
<sequence length="551" mass="58004">MFHPNLDSRHTLNKGVPVSDQVTPTSGAAPWARHFLRAIAGAGIAAIALSTLAALPAQAAEAVTVFVATNGSDANAGTSGEAPVKTMTKAQELVRDALAGGAPVTVQLAEGEYYLDSTLALTNADSGTEAAPVRWVGAGNGATINGGRKLTGTWTPTEADPSVMVTDVPAGVDFDELFVDDARQVMARYPNWNDSASRLEGTTSMATLNSRSAGWSKPTTGYVRAMHCHDWGSVSFTIAGRVSDALQLTFVGDNNRPQDCNAALPMNSNAVMVENIREELDAANEWFLDRDANKLYLKPAPGVDLSTATIEVGELDQLVTLTGTSSADPIHDIAFENLSFERTHRTLFNSPFVSLSRGDWSVVAKGAAYLKNSRDVTFTDSTFTDLGGNGVYLEGYNSGTEITGSRFENNGATDVHVVGSPAAVRNYAGNYFTTPPIDDLGSAGRRPRITRATSSSRAMSCATTVATRSRPRPSTSPWPSTSLFVGTRCRTALARASTSPTTRGAGTSSRTTTSSTACGRPATTARSTRGAAAGSGRPVPRTTRSPVWPRA</sequence>
<evidence type="ECO:0000313" key="4">
    <source>
        <dbReference type="Proteomes" id="UP001239083"/>
    </source>
</evidence>
<dbReference type="InterPro" id="IPR012334">
    <property type="entry name" value="Pectin_lyas_fold"/>
</dbReference>
<keyword evidence="4" id="KW-1185">Reference proteome</keyword>
<dbReference type="PANTHER" id="PTHR36453">
    <property type="entry name" value="SECRETED PROTEIN-RELATED"/>
    <property type="match status" value="1"/>
</dbReference>
<feature type="region of interest" description="Disordered" evidence="1">
    <location>
        <begin position="450"/>
        <end position="551"/>
    </location>
</feature>
<dbReference type="PANTHER" id="PTHR36453:SF1">
    <property type="entry name" value="RIGHT HANDED BETA HELIX DOMAIN-CONTAINING PROTEIN"/>
    <property type="match status" value="1"/>
</dbReference>
<organism evidence="3 4">
    <name type="scientific">Agromyces ramosus</name>
    <dbReference type="NCBI Taxonomy" id="33879"/>
    <lineage>
        <taxon>Bacteria</taxon>
        <taxon>Bacillati</taxon>
        <taxon>Actinomycetota</taxon>
        <taxon>Actinomycetes</taxon>
        <taxon>Micrococcales</taxon>
        <taxon>Microbacteriaceae</taxon>
        <taxon>Agromyces</taxon>
    </lineage>
</organism>
<feature type="compositionally biased region" description="Low complexity" evidence="1">
    <location>
        <begin position="496"/>
        <end position="538"/>
    </location>
</feature>
<feature type="domain" description="Right handed beta helix" evidence="2">
    <location>
        <begin position="365"/>
        <end position="420"/>
    </location>
</feature>
<name>A0ABU0RA48_9MICO</name>
<proteinExistence type="predicted"/>
<dbReference type="Gene3D" id="2.160.20.10">
    <property type="entry name" value="Single-stranded right-handed beta-helix, Pectin lyase-like"/>
    <property type="match status" value="2"/>
</dbReference>
<dbReference type="Proteomes" id="UP001239083">
    <property type="component" value="Unassembled WGS sequence"/>
</dbReference>